<reference evidence="2" key="1">
    <citation type="submission" date="2023-08" db="EMBL/GenBank/DDBJ databases">
        <title>Chromosome-level Genome Assembly of mud carp (Cirrhinus molitorella).</title>
        <authorList>
            <person name="Liu H."/>
        </authorList>
    </citation>
    <scope>NUCLEOTIDE SEQUENCE</scope>
    <source>
        <strain evidence="2">Prfri</strain>
        <tissue evidence="2">Muscle</tissue>
    </source>
</reference>
<protein>
    <submittedName>
        <fullName evidence="2">Uncharacterized protein</fullName>
    </submittedName>
</protein>
<comment type="caution">
    <text evidence="2">The sequence shown here is derived from an EMBL/GenBank/DDBJ whole genome shotgun (WGS) entry which is preliminary data.</text>
</comment>
<evidence type="ECO:0000313" key="3">
    <source>
        <dbReference type="Proteomes" id="UP001187343"/>
    </source>
</evidence>
<sequence length="152" mass="16305">MHICVPERGGRLLGHVKLRALQILLKCSPHTESNTEGVHMGLCSSKSTVAVAPYTGIQSSESGDQADSTMQTSIWDERTSAAQAAKNRTDPGAWSRGTNPPAKGYLELGGKGEGELQTSREAEEEEDTDGDEVVELLNVSDSEGSLRSQYLD</sequence>
<accession>A0AA88PU76</accession>
<keyword evidence="3" id="KW-1185">Reference proteome</keyword>
<proteinExistence type="predicted"/>
<feature type="region of interest" description="Disordered" evidence="1">
    <location>
        <begin position="56"/>
        <end position="152"/>
    </location>
</feature>
<dbReference type="AlphaFoldDB" id="A0AA88PU76"/>
<evidence type="ECO:0000313" key="2">
    <source>
        <dbReference type="EMBL" id="KAK2896548.1"/>
    </source>
</evidence>
<evidence type="ECO:0000256" key="1">
    <source>
        <dbReference type="SAM" id="MobiDB-lite"/>
    </source>
</evidence>
<name>A0AA88PU76_9TELE</name>
<feature type="compositionally biased region" description="Polar residues" evidence="1">
    <location>
        <begin position="139"/>
        <end position="152"/>
    </location>
</feature>
<feature type="compositionally biased region" description="Polar residues" evidence="1">
    <location>
        <begin position="56"/>
        <end position="74"/>
    </location>
</feature>
<feature type="compositionally biased region" description="Basic and acidic residues" evidence="1">
    <location>
        <begin position="110"/>
        <end position="121"/>
    </location>
</feature>
<dbReference type="Proteomes" id="UP001187343">
    <property type="component" value="Unassembled WGS sequence"/>
</dbReference>
<feature type="compositionally biased region" description="Acidic residues" evidence="1">
    <location>
        <begin position="122"/>
        <end position="134"/>
    </location>
</feature>
<organism evidence="2 3">
    <name type="scientific">Cirrhinus molitorella</name>
    <name type="common">mud carp</name>
    <dbReference type="NCBI Taxonomy" id="172907"/>
    <lineage>
        <taxon>Eukaryota</taxon>
        <taxon>Metazoa</taxon>
        <taxon>Chordata</taxon>
        <taxon>Craniata</taxon>
        <taxon>Vertebrata</taxon>
        <taxon>Euteleostomi</taxon>
        <taxon>Actinopterygii</taxon>
        <taxon>Neopterygii</taxon>
        <taxon>Teleostei</taxon>
        <taxon>Ostariophysi</taxon>
        <taxon>Cypriniformes</taxon>
        <taxon>Cyprinidae</taxon>
        <taxon>Labeoninae</taxon>
        <taxon>Labeonini</taxon>
        <taxon>Cirrhinus</taxon>
    </lineage>
</organism>
<dbReference type="EMBL" id="JAUYZG010000010">
    <property type="protein sequence ID" value="KAK2896548.1"/>
    <property type="molecule type" value="Genomic_DNA"/>
</dbReference>
<gene>
    <name evidence="2" type="ORF">Q8A67_011036</name>
</gene>